<accession>A0A4R0RY86</accession>
<gene>
    <name evidence="2" type="ORF">EIP91_012139</name>
</gene>
<dbReference type="AlphaFoldDB" id="A0A4R0RY86"/>
<evidence type="ECO:0000313" key="3">
    <source>
        <dbReference type="Proteomes" id="UP000292702"/>
    </source>
</evidence>
<sequence length="382" mass="40997">MLSRSSAAVTGSRNSLRSCQTVSGLQLLTRRSYSDNAPLPAFVGAMNDLKRSRQPKIDIAASLVSQPQAAPTREARALPSRQDFQDIFIPSNKNLKWRKHRNIPQPNENSLSARLAQRKDGQGSNQTPGSKSSQTRKSFDPSIPRLPSASKRHPRRDASGRRPDKKASPHNQKKQYGQKRGEWKNKARDRDGAEAEEKMMEEELRNAPPEDATPNVIQVTTDLDQLFDPVPSARKTKRPTKPKADSQPVASTTPSESAKAAPAPTASKTASPATEKAVTPAATAAPVPAKPVRGASIIATRSKLFLERNAGVYTRYAKVYNGAQIGHPAGTQSPEALGAVGGAALYLSKHPEAGLGQRKAALKVVQTLVGKTPAPTQAVAAL</sequence>
<feature type="compositionally biased region" description="Low complexity" evidence="1">
    <location>
        <begin position="250"/>
        <end position="284"/>
    </location>
</feature>
<reference evidence="2 3" key="1">
    <citation type="submission" date="2018-11" db="EMBL/GenBank/DDBJ databases">
        <title>Genome assembly of Steccherinum ochraceum LE-BIN_3174, the white-rot fungus of the Steccherinaceae family (The Residual Polyporoid clade, Polyporales, Basidiomycota).</title>
        <authorList>
            <person name="Fedorova T.V."/>
            <person name="Glazunova O.A."/>
            <person name="Landesman E.O."/>
            <person name="Moiseenko K.V."/>
            <person name="Psurtseva N.V."/>
            <person name="Savinova O.S."/>
            <person name="Shakhova N.V."/>
            <person name="Tyazhelova T.V."/>
            <person name="Vasina D.V."/>
        </authorList>
    </citation>
    <scope>NUCLEOTIDE SEQUENCE [LARGE SCALE GENOMIC DNA]</scope>
    <source>
        <strain evidence="2 3">LE-BIN_3174</strain>
    </source>
</reference>
<dbReference type="OrthoDB" id="2971908at2759"/>
<keyword evidence="3" id="KW-1185">Reference proteome</keyword>
<feature type="compositionally biased region" description="Polar residues" evidence="1">
    <location>
        <begin position="122"/>
        <end position="136"/>
    </location>
</feature>
<feature type="compositionally biased region" description="Basic and acidic residues" evidence="1">
    <location>
        <begin position="156"/>
        <end position="167"/>
    </location>
</feature>
<dbReference type="Proteomes" id="UP000292702">
    <property type="component" value="Unassembled WGS sequence"/>
</dbReference>
<evidence type="ECO:0000256" key="1">
    <source>
        <dbReference type="SAM" id="MobiDB-lite"/>
    </source>
</evidence>
<feature type="region of interest" description="Disordered" evidence="1">
    <location>
        <begin position="115"/>
        <end position="284"/>
    </location>
</feature>
<dbReference type="EMBL" id="RWJN01000009">
    <property type="protein sequence ID" value="TCD71189.1"/>
    <property type="molecule type" value="Genomic_DNA"/>
</dbReference>
<organism evidence="2 3">
    <name type="scientific">Steccherinum ochraceum</name>
    <dbReference type="NCBI Taxonomy" id="92696"/>
    <lineage>
        <taxon>Eukaryota</taxon>
        <taxon>Fungi</taxon>
        <taxon>Dikarya</taxon>
        <taxon>Basidiomycota</taxon>
        <taxon>Agaricomycotina</taxon>
        <taxon>Agaricomycetes</taxon>
        <taxon>Polyporales</taxon>
        <taxon>Steccherinaceae</taxon>
        <taxon>Steccherinum</taxon>
    </lineage>
</organism>
<proteinExistence type="predicted"/>
<evidence type="ECO:0000313" key="2">
    <source>
        <dbReference type="EMBL" id="TCD71189.1"/>
    </source>
</evidence>
<name>A0A4R0RY86_9APHY</name>
<comment type="caution">
    <text evidence="2">The sequence shown here is derived from an EMBL/GenBank/DDBJ whole genome shotgun (WGS) entry which is preliminary data.</text>
</comment>
<protein>
    <submittedName>
        <fullName evidence="2">Uncharacterized protein</fullName>
    </submittedName>
</protein>
<feature type="compositionally biased region" description="Basic and acidic residues" evidence="1">
    <location>
        <begin position="179"/>
        <end position="205"/>
    </location>
</feature>